<protein>
    <recommendedName>
        <fullName evidence="8">Rhodopsin domain-containing protein</fullName>
    </recommendedName>
</protein>
<comment type="similarity">
    <text evidence="5">Belongs to the SAT4 family.</text>
</comment>
<comment type="subcellular location">
    <subcellularLocation>
        <location evidence="1">Membrane</location>
        <topology evidence="1">Multi-pass membrane protein</topology>
    </subcellularLocation>
</comment>
<dbReference type="InterPro" id="IPR052337">
    <property type="entry name" value="SAT4-like"/>
</dbReference>
<feature type="transmembrane region" description="Helical" evidence="7">
    <location>
        <begin position="256"/>
        <end position="278"/>
    </location>
</feature>
<feature type="domain" description="Rhodopsin" evidence="8">
    <location>
        <begin position="20"/>
        <end position="279"/>
    </location>
</feature>
<sequence>MSASSNWTNQPFAFASTVTLRFVSRVRQRAPIGMDDWLTLPAMVLIIAMGVCLIYGYAKKIMGYPTPFPAGSDPQSAMSRYMEAYETEAKIEFYYQLFMIPAYGFIKLSIILFYRRIFVVSKTSKLSWAFQGLVGLTVVWTLAFFFLFLFGCREKIYLHWAPLEEVNNQCGNPLTAESALVISDLIMDLIIFCLPLPIIWGLQMRPGQKVALIGVFCVGFVAVAASIVRLAIYLIVYKIGLDAGYDLDQTVTTMLWWSMIEASLGLIVACLPVLRPLLSNIKFGRTPRKDRSDGVSEESRQRLFTLEPYSAPAFRTQSKPGSWTTPSNPSLHGEV</sequence>
<evidence type="ECO:0000256" key="1">
    <source>
        <dbReference type="ARBA" id="ARBA00004141"/>
    </source>
</evidence>
<dbReference type="GeneID" id="37057210"/>
<dbReference type="VEuPathDB" id="FungiDB:BO83DRAFT_426028"/>
<dbReference type="AlphaFoldDB" id="A0A317VR42"/>
<feature type="transmembrane region" description="Helical" evidence="7">
    <location>
        <begin position="93"/>
        <end position="114"/>
    </location>
</feature>
<evidence type="ECO:0000313" key="9">
    <source>
        <dbReference type="EMBL" id="PWY75751.1"/>
    </source>
</evidence>
<dbReference type="PANTHER" id="PTHR33048">
    <property type="entry name" value="PTH11-LIKE INTEGRAL MEMBRANE PROTEIN (AFU_ORTHOLOGUE AFUA_5G11245)"/>
    <property type="match status" value="1"/>
</dbReference>
<dbReference type="OrthoDB" id="5393606at2759"/>
<dbReference type="EMBL" id="MSFU01000009">
    <property type="protein sequence ID" value="PWY75751.1"/>
    <property type="molecule type" value="Genomic_DNA"/>
</dbReference>
<feature type="compositionally biased region" description="Polar residues" evidence="6">
    <location>
        <begin position="315"/>
        <end position="335"/>
    </location>
</feature>
<feature type="transmembrane region" description="Helical" evidence="7">
    <location>
        <begin position="212"/>
        <end position="236"/>
    </location>
</feature>
<evidence type="ECO:0000256" key="4">
    <source>
        <dbReference type="ARBA" id="ARBA00023136"/>
    </source>
</evidence>
<comment type="caution">
    <text evidence="9">The sequence shown here is derived from an EMBL/GenBank/DDBJ whole genome shotgun (WGS) entry which is preliminary data.</text>
</comment>
<gene>
    <name evidence="9" type="ORF">BO83DRAFT_426028</name>
</gene>
<evidence type="ECO:0000256" key="2">
    <source>
        <dbReference type="ARBA" id="ARBA00022692"/>
    </source>
</evidence>
<evidence type="ECO:0000256" key="7">
    <source>
        <dbReference type="SAM" id="Phobius"/>
    </source>
</evidence>
<name>A0A317VR42_ASPEC</name>
<reference evidence="9" key="1">
    <citation type="submission" date="2016-12" db="EMBL/GenBank/DDBJ databases">
        <title>The genomes of Aspergillus section Nigri reveals drivers in fungal speciation.</title>
        <authorList>
            <consortium name="DOE Joint Genome Institute"/>
            <person name="Vesth T.C."/>
            <person name="Nybo J."/>
            <person name="Theobald S."/>
            <person name="Brandl J."/>
            <person name="Frisvad J.C."/>
            <person name="Nielsen K.F."/>
            <person name="Lyhne E.K."/>
            <person name="Kogle M.E."/>
            <person name="Kuo A."/>
            <person name="Riley R."/>
            <person name="Clum A."/>
            <person name="Nolan M."/>
            <person name="Lipzen A."/>
            <person name="Salamov A."/>
            <person name="Henrissat B."/>
            <person name="Wiebenga A."/>
            <person name="De vries R.P."/>
            <person name="Grigoriev I.V."/>
            <person name="Mortensen U.H."/>
            <person name="Andersen M.R."/>
            <person name="Baker S.E."/>
        </authorList>
    </citation>
    <scope>NUCLEOTIDE SEQUENCE</scope>
    <source>
        <strain evidence="9">CBS 122712</strain>
    </source>
</reference>
<organism evidence="9 10">
    <name type="scientific">Aspergillus eucalypticola (strain CBS 122712 / IBT 29274)</name>
    <dbReference type="NCBI Taxonomy" id="1448314"/>
    <lineage>
        <taxon>Eukaryota</taxon>
        <taxon>Fungi</taxon>
        <taxon>Dikarya</taxon>
        <taxon>Ascomycota</taxon>
        <taxon>Pezizomycotina</taxon>
        <taxon>Eurotiomycetes</taxon>
        <taxon>Eurotiomycetidae</taxon>
        <taxon>Eurotiales</taxon>
        <taxon>Aspergillaceae</taxon>
        <taxon>Aspergillus</taxon>
        <taxon>Aspergillus subgen. Circumdati</taxon>
    </lineage>
</organism>
<keyword evidence="2 7" id="KW-0812">Transmembrane</keyword>
<dbReference type="Pfam" id="PF20684">
    <property type="entry name" value="Fung_rhodopsin"/>
    <property type="match status" value="1"/>
</dbReference>
<dbReference type="GO" id="GO:0016020">
    <property type="term" value="C:membrane"/>
    <property type="evidence" value="ECO:0007669"/>
    <property type="project" value="UniProtKB-SubCell"/>
</dbReference>
<keyword evidence="10" id="KW-1185">Reference proteome</keyword>
<dbReference type="PANTHER" id="PTHR33048:SF157">
    <property type="entry name" value="INTEGRAL MEMBRANE PROTEIN"/>
    <property type="match status" value="1"/>
</dbReference>
<proteinExistence type="inferred from homology"/>
<dbReference type="InterPro" id="IPR049326">
    <property type="entry name" value="Rhodopsin_dom_fungi"/>
</dbReference>
<dbReference type="RefSeq" id="XP_025389281.1">
    <property type="nucleotide sequence ID" value="XM_025535248.1"/>
</dbReference>
<dbReference type="Proteomes" id="UP000246171">
    <property type="component" value="Unassembled WGS sequence"/>
</dbReference>
<evidence type="ECO:0000256" key="5">
    <source>
        <dbReference type="ARBA" id="ARBA00038359"/>
    </source>
</evidence>
<feature type="transmembrane region" description="Helical" evidence="7">
    <location>
        <begin position="179"/>
        <end position="200"/>
    </location>
</feature>
<evidence type="ECO:0000256" key="3">
    <source>
        <dbReference type="ARBA" id="ARBA00022989"/>
    </source>
</evidence>
<feature type="transmembrane region" description="Helical" evidence="7">
    <location>
        <begin position="126"/>
        <end position="150"/>
    </location>
</feature>
<evidence type="ECO:0000256" key="6">
    <source>
        <dbReference type="SAM" id="MobiDB-lite"/>
    </source>
</evidence>
<feature type="region of interest" description="Disordered" evidence="6">
    <location>
        <begin position="286"/>
        <end position="335"/>
    </location>
</feature>
<accession>A0A317VR42</accession>
<feature type="compositionally biased region" description="Basic and acidic residues" evidence="6">
    <location>
        <begin position="287"/>
        <end position="301"/>
    </location>
</feature>
<keyword evidence="3 7" id="KW-1133">Transmembrane helix</keyword>
<keyword evidence="4 7" id="KW-0472">Membrane</keyword>
<evidence type="ECO:0000313" key="10">
    <source>
        <dbReference type="Proteomes" id="UP000246171"/>
    </source>
</evidence>
<feature type="transmembrane region" description="Helical" evidence="7">
    <location>
        <begin position="37"/>
        <end position="58"/>
    </location>
</feature>
<evidence type="ECO:0000259" key="8">
    <source>
        <dbReference type="Pfam" id="PF20684"/>
    </source>
</evidence>